<dbReference type="Proteomes" id="UP000056905">
    <property type="component" value="Chromosome"/>
</dbReference>
<accession>A0A0P0NW97</accession>
<dbReference type="EMBL" id="CP013002">
    <property type="protein sequence ID" value="ALL12062.1"/>
    <property type="molecule type" value="Genomic_DNA"/>
</dbReference>
<dbReference type="PANTHER" id="PTHR40260">
    <property type="entry name" value="BLR8190 PROTEIN"/>
    <property type="match status" value="1"/>
</dbReference>
<dbReference type="PANTHER" id="PTHR40260:SF2">
    <property type="entry name" value="BLR8190 PROTEIN"/>
    <property type="match status" value="1"/>
</dbReference>
<gene>
    <name evidence="2" type="ORF">AQ619_01080</name>
</gene>
<dbReference type="Pfam" id="PF07110">
    <property type="entry name" value="EthD"/>
    <property type="match status" value="1"/>
</dbReference>
<sequence>MVILSVLYAAADGAHFDHDYYNATHIPLVHEAFAATGLTGVQVFRGLSAGDGSPAPFILMAHLAFRDASALQASMGGSRAAEVLADVARFTNVQPTTQVSALI</sequence>
<evidence type="ECO:0000313" key="2">
    <source>
        <dbReference type="EMBL" id="ALL12062.1"/>
    </source>
</evidence>
<dbReference type="RefSeq" id="WP_062143036.1">
    <property type="nucleotide sequence ID" value="NZ_CP013002.1"/>
</dbReference>
<organism evidence="2 3">
    <name type="scientific">Caulobacter henricii</name>
    <dbReference type="NCBI Taxonomy" id="69395"/>
    <lineage>
        <taxon>Bacteria</taxon>
        <taxon>Pseudomonadati</taxon>
        <taxon>Pseudomonadota</taxon>
        <taxon>Alphaproteobacteria</taxon>
        <taxon>Caulobacterales</taxon>
        <taxon>Caulobacteraceae</taxon>
        <taxon>Caulobacter</taxon>
    </lineage>
</organism>
<protein>
    <submittedName>
        <fullName evidence="2">Ethyl tert-butyl ether degradation protein EthD</fullName>
    </submittedName>
</protein>
<dbReference type="InterPro" id="IPR011008">
    <property type="entry name" value="Dimeric_a/b-barrel"/>
</dbReference>
<proteinExistence type="predicted"/>
<reference evidence="2 3" key="1">
    <citation type="submission" date="2015-10" db="EMBL/GenBank/DDBJ databases">
        <title>Conservation of the essential genome among Caulobacter and Brevundimonas species.</title>
        <authorList>
            <person name="Scott D."/>
            <person name="Ely B."/>
        </authorList>
    </citation>
    <scope>NUCLEOTIDE SEQUENCE [LARGE SCALE GENOMIC DNA]</scope>
    <source>
        <strain evidence="2 3">CB4</strain>
    </source>
</reference>
<dbReference type="InterPro" id="IPR009799">
    <property type="entry name" value="EthD_dom"/>
</dbReference>
<dbReference type="GO" id="GO:0016491">
    <property type="term" value="F:oxidoreductase activity"/>
    <property type="evidence" value="ECO:0007669"/>
    <property type="project" value="InterPro"/>
</dbReference>
<evidence type="ECO:0000313" key="3">
    <source>
        <dbReference type="Proteomes" id="UP000056905"/>
    </source>
</evidence>
<dbReference type="SUPFAM" id="SSF54909">
    <property type="entry name" value="Dimeric alpha+beta barrel"/>
    <property type="match status" value="1"/>
</dbReference>
<dbReference type="Gene3D" id="3.30.70.100">
    <property type="match status" value="1"/>
</dbReference>
<dbReference type="OrthoDB" id="5343971at2"/>
<dbReference type="NCBIfam" id="TIGR02118">
    <property type="entry name" value="EthD family reductase"/>
    <property type="match status" value="1"/>
</dbReference>
<keyword evidence="3" id="KW-1185">Reference proteome</keyword>
<name>A0A0P0NW97_9CAUL</name>
<evidence type="ECO:0000259" key="1">
    <source>
        <dbReference type="Pfam" id="PF07110"/>
    </source>
</evidence>
<dbReference type="KEGG" id="chq:AQ619_01080"/>
<feature type="domain" description="EthD" evidence="1">
    <location>
        <begin position="18"/>
        <end position="92"/>
    </location>
</feature>
<dbReference type="AlphaFoldDB" id="A0A0P0NW97"/>